<evidence type="ECO:0000313" key="11">
    <source>
        <dbReference type="EMBL" id="WTP70492.1"/>
    </source>
</evidence>
<protein>
    <recommendedName>
        <fullName evidence="10">Pycsar effector protein domain-containing protein</fullName>
    </recommendedName>
</protein>
<keyword evidence="6" id="KW-0051">Antiviral defense</keyword>
<feature type="region of interest" description="Disordered" evidence="8">
    <location>
        <begin position="84"/>
        <end position="111"/>
    </location>
</feature>
<keyword evidence="12" id="KW-1185">Reference proteome</keyword>
<evidence type="ECO:0000256" key="1">
    <source>
        <dbReference type="ARBA" id="ARBA00004236"/>
    </source>
</evidence>
<evidence type="ECO:0000313" key="12">
    <source>
        <dbReference type="Proteomes" id="UP001622496"/>
    </source>
</evidence>
<gene>
    <name evidence="11" type="ORF">OG560_34105</name>
</gene>
<reference evidence="11 12" key="1">
    <citation type="submission" date="2022-10" db="EMBL/GenBank/DDBJ databases">
        <title>The complete genomes of actinobacterial strains from the NBC collection.</title>
        <authorList>
            <person name="Joergensen T.S."/>
            <person name="Alvarez Arevalo M."/>
            <person name="Sterndorff E.B."/>
            <person name="Faurdal D."/>
            <person name="Vuksanovic O."/>
            <person name="Mourched A.-S."/>
            <person name="Charusanti P."/>
            <person name="Shaw S."/>
            <person name="Blin K."/>
            <person name="Weber T."/>
        </authorList>
    </citation>
    <scope>NUCLEOTIDE SEQUENCE [LARGE SCALE GENOMIC DNA]</scope>
    <source>
        <strain evidence="11 12">NBC_00185</strain>
        <plasmid evidence="11 12">unnamed1</plasmid>
    </source>
</reference>
<evidence type="ECO:0000256" key="5">
    <source>
        <dbReference type="ARBA" id="ARBA00022989"/>
    </source>
</evidence>
<geneLocation type="plasmid" evidence="11 12">
    <name>unnamed1</name>
</geneLocation>
<evidence type="ECO:0000259" key="10">
    <source>
        <dbReference type="Pfam" id="PF18967"/>
    </source>
</evidence>
<keyword evidence="5 9" id="KW-1133">Transmembrane helix</keyword>
<feature type="domain" description="Pycsar effector protein" evidence="10">
    <location>
        <begin position="15"/>
        <end position="88"/>
    </location>
</feature>
<feature type="transmembrane region" description="Helical" evidence="9">
    <location>
        <begin position="62"/>
        <end position="80"/>
    </location>
</feature>
<evidence type="ECO:0000256" key="4">
    <source>
        <dbReference type="ARBA" id="ARBA00022741"/>
    </source>
</evidence>
<dbReference type="Proteomes" id="UP001622496">
    <property type="component" value="Plasmid unnamed1"/>
</dbReference>
<comment type="subcellular location">
    <subcellularLocation>
        <location evidence="1">Cell membrane</location>
    </subcellularLocation>
</comment>
<evidence type="ECO:0000256" key="7">
    <source>
        <dbReference type="ARBA" id="ARBA00023136"/>
    </source>
</evidence>
<sequence length="111" mass="11616">MTTTPDTTTADRNLDAACTTVTAEIARSDSKASLLLAFTGAVLAGLASAADKDLPPFTKAVGGFAVLVLGSAAVLLLLVVRPRSRPTPHGERRIPPLGLPDRGRPVYRDEH</sequence>
<evidence type="ECO:0000256" key="9">
    <source>
        <dbReference type="SAM" id="Phobius"/>
    </source>
</evidence>
<proteinExistence type="predicted"/>
<keyword evidence="11" id="KW-0614">Plasmid</keyword>
<keyword evidence="4" id="KW-0547">Nucleotide-binding</keyword>
<evidence type="ECO:0000256" key="8">
    <source>
        <dbReference type="SAM" id="MobiDB-lite"/>
    </source>
</evidence>
<keyword evidence="7 9" id="KW-0472">Membrane</keyword>
<evidence type="ECO:0000256" key="3">
    <source>
        <dbReference type="ARBA" id="ARBA00022692"/>
    </source>
</evidence>
<dbReference type="Pfam" id="PF18967">
    <property type="entry name" value="PycTM"/>
    <property type="match status" value="1"/>
</dbReference>
<name>A0ABZ1KIW7_9ACTN</name>
<feature type="transmembrane region" description="Helical" evidence="9">
    <location>
        <begin position="32"/>
        <end position="50"/>
    </location>
</feature>
<dbReference type="EMBL" id="CP108136">
    <property type="protein sequence ID" value="WTP70492.1"/>
    <property type="molecule type" value="Genomic_DNA"/>
</dbReference>
<feature type="compositionally biased region" description="Basic and acidic residues" evidence="8">
    <location>
        <begin position="101"/>
        <end position="111"/>
    </location>
</feature>
<dbReference type="InterPro" id="IPR043760">
    <property type="entry name" value="PycTM_dom"/>
</dbReference>
<dbReference type="RefSeq" id="WP_389821572.1">
    <property type="nucleotide sequence ID" value="NZ_JBHVZB010000035.1"/>
</dbReference>
<keyword evidence="2" id="KW-1003">Cell membrane</keyword>
<keyword evidence="3 9" id="KW-0812">Transmembrane</keyword>
<accession>A0ABZ1KIW7</accession>
<evidence type="ECO:0000256" key="6">
    <source>
        <dbReference type="ARBA" id="ARBA00023118"/>
    </source>
</evidence>
<organism evidence="11 12">
    <name type="scientific">[Kitasatospora] papulosa</name>
    <dbReference type="NCBI Taxonomy" id="1464011"/>
    <lineage>
        <taxon>Bacteria</taxon>
        <taxon>Bacillati</taxon>
        <taxon>Actinomycetota</taxon>
        <taxon>Actinomycetes</taxon>
        <taxon>Kitasatosporales</taxon>
        <taxon>Streptomycetaceae</taxon>
        <taxon>Streptomyces</taxon>
    </lineage>
</organism>
<evidence type="ECO:0000256" key="2">
    <source>
        <dbReference type="ARBA" id="ARBA00022475"/>
    </source>
</evidence>